<dbReference type="AlphaFoldDB" id="F8NJ19"/>
<feature type="region of interest" description="Disordered" evidence="7">
    <location>
        <begin position="355"/>
        <end position="403"/>
    </location>
</feature>
<dbReference type="GeneID" id="18809417"/>
<keyword evidence="5" id="KW-0472">Membrane</keyword>
<gene>
    <name evidence="9" type="ORF">SERLADRAFT_353979</name>
</gene>
<dbReference type="HOGENOM" id="CLU_007533_1_0_1"/>
<dbReference type="PROSITE" id="PS50913">
    <property type="entry name" value="GRIP"/>
    <property type="match status" value="1"/>
</dbReference>
<dbReference type="SMART" id="SM00755">
    <property type="entry name" value="Grip"/>
    <property type="match status" value="1"/>
</dbReference>
<organism>
    <name type="scientific">Serpula lacrymans var. lacrymans (strain S7.9)</name>
    <name type="common">Dry rot fungus</name>
    <dbReference type="NCBI Taxonomy" id="578457"/>
    <lineage>
        <taxon>Eukaryota</taxon>
        <taxon>Fungi</taxon>
        <taxon>Dikarya</taxon>
        <taxon>Basidiomycota</taxon>
        <taxon>Agaricomycotina</taxon>
        <taxon>Agaricomycetes</taxon>
        <taxon>Agaricomycetidae</taxon>
        <taxon>Boletales</taxon>
        <taxon>Coniophorineae</taxon>
        <taxon>Serpulaceae</taxon>
        <taxon>Serpula</taxon>
    </lineage>
</organism>
<sequence>MSLLKAVRQKLIKAEKDRDDAFKELNGAKERERKQKEQDDAERAKLQSEVNSAKAERESAVAALRAQFDKELADTKIRLERDLSNVKEQLSLDMTSMKESHFKELAFKNSRLSSLEASVNSLSAEKNSLFDQLMIRQAELESSQCHSETLQSQNTELEFQLRECRNNISLLNEEILDVRGDQSIRSQTSLTSSEELVQSLAAAEAKYEAKISHLRKSLEAVEKERNENEAEWSRKLREKIQEAEEFDRMLQSSAGAREKEIEAVEEVKAEVTRLNIELKSQQEQCSVLRQQMEHLKNTEALASQRTRDVEAQRGSLEKLLDESKARENHMLSQNKTLREELHKIQTSLSLLERRRSPGVGYWSPRQGKTPVDSRTSTSSLSDPTDRVASPDQTSSPKQTKSDEEVNFEYLRNVIMQFLEHKEMRPNLVRVLSVILHFTPQETRRIVAKV</sequence>
<feature type="compositionally biased region" description="Polar residues" evidence="7">
    <location>
        <begin position="372"/>
        <end position="382"/>
    </location>
</feature>
<dbReference type="InterPro" id="IPR000237">
    <property type="entry name" value="GRIP_dom"/>
</dbReference>
<feature type="domain" description="GRIP" evidence="8">
    <location>
        <begin position="400"/>
        <end position="448"/>
    </location>
</feature>
<feature type="coiled-coil region" evidence="6">
    <location>
        <begin position="204"/>
        <end position="231"/>
    </location>
</feature>
<feature type="coiled-coil region" evidence="6">
    <location>
        <begin position="257"/>
        <end position="298"/>
    </location>
</feature>
<evidence type="ECO:0000256" key="1">
    <source>
        <dbReference type="ARBA" id="ARBA00004184"/>
    </source>
</evidence>
<feature type="compositionally biased region" description="Basic and acidic residues" evidence="7">
    <location>
        <begin position="19"/>
        <end position="46"/>
    </location>
</feature>
<dbReference type="RefSeq" id="XP_007313542.1">
    <property type="nucleotide sequence ID" value="XM_007313480.1"/>
</dbReference>
<comment type="subcellular location">
    <subcellularLocation>
        <location evidence="2">Cytoplasm</location>
    </subcellularLocation>
    <subcellularLocation>
        <location evidence="1">Endomembrane system</location>
        <topology evidence="1">Peripheral membrane protein</topology>
    </subcellularLocation>
</comment>
<dbReference type="Gene3D" id="1.10.220.60">
    <property type="entry name" value="GRIP domain"/>
    <property type="match status" value="1"/>
</dbReference>
<keyword evidence="3" id="KW-0963">Cytoplasm</keyword>
<dbReference type="Proteomes" id="UP000008064">
    <property type="component" value="Unassembled WGS sequence"/>
</dbReference>
<feature type="compositionally biased region" description="Basic and acidic residues" evidence="7">
    <location>
        <begin position="319"/>
        <end position="329"/>
    </location>
</feature>
<dbReference type="Pfam" id="PF01465">
    <property type="entry name" value="GRIP"/>
    <property type="match status" value="1"/>
</dbReference>
<dbReference type="InterPro" id="IPR051952">
    <property type="entry name" value="Golgi-autophagy_related"/>
</dbReference>
<accession>F8NJ19</accession>
<evidence type="ECO:0000256" key="2">
    <source>
        <dbReference type="ARBA" id="ARBA00004496"/>
    </source>
</evidence>
<reference evidence="9" key="1">
    <citation type="submission" date="2011-04" db="EMBL/GenBank/DDBJ databases">
        <title>Evolution of plant cell wall degrading machinery underlies the functional diversity of forest fungi.</title>
        <authorList>
            <consortium name="US DOE Joint Genome Institute (JGI-PGF)"/>
            <person name="Eastwood D.C."/>
            <person name="Floudas D."/>
            <person name="Binder M."/>
            <person name="Majcherczyk A."/>
            <person name="Schneider P."/>
            <person name="Aerts A."/>
            <person name="Asiegbu F.O."/>
            <person name="Baker S.E."/>
            <person name="Barry K."/>
            <person name="Bendiksby M."/>
            <person name="Blumentritt M."/>
            <person name="Coutinho P.M."/>
            <person name="Cullen D."/>
            <person name="Cullen D."/>
            <person name="Gathman A."/>
            <person name="Goodell B."/>
            <person name="Henrissat B."/>
            <person name="Ihrmark K."/>
            <person name="Kauserud H."/>
            <person name="Kohler A."/>
            <person name="LaButti K."/>
            <person name="Lapidus A."/>
            <person name="Lavin J.L."/>
            <person name="Lee Y.-H."/>
            <person name="Lindquist E."/>
            <person name="Lilly W."/>
            <person name="Lucas S."/>
            <person name="Morin E."/>
            <person name="Murat C."/>
            <person name="Oguiza J.A."/>
            <person name="Park J."/>
            <person name="Pisabarro A.G."/>
            <person name="Riley R."/>
            <person name="Rosling A."/>
            <person name="Salamov A."/>
            <person name="Schmidt O."/>
            <person name="Schmutz J."/>
            <person name="Skrede I."/>
            <person name="Stenlid J."/>
            <person name="Wiebenga A."/>
            <person name="Xie X."/>
            <person name="Kues U."/>
            <person name="Hibbett D.S."/>
            <person name="Hoffmeister D."/>
            <person name="Hogberg N."/>
            <person name="Martin F."/>
            <person name="Grigoriev I.V."/>
            <person name="Watkinson S.C."/>
        </authorList>
    </citation>
    <scope>NUCLEOTIDE SEQUENCE</scope>
    <source>
        <strain evidence="9">S7.9</strain>
    </source>
</reference>
<evidence type="ECO:0000313" key="9">
    <source>
        <dbReference type="EMBL" id="EGO29300.1"/>
    </source>
</evidence>
<dbReference type="EMBL" id="GL945429">
    <property type="protein sequence ID" value="EGO29300.1"/>
    <property type="molecule type" value="Genomic_DNA"/>
</dbReference>
<proteinExistence type="predicted"/>
<feature type="coiled-coil region" evidence="6">
    <location>
        <begin position="112"/>
        <end position="174"/>
    </location>
</feature>
<dbReference type="KEGG" id="sla:SERLADRAFT_353979"/>
<feature type="region of interest" description="Disordered" evidence="7">
    <location>
        <begin position="19"/>
        <end position="53"/>
    </location>
</feature>
<dbReference type="PANTHER" id="PTHR23157">
    <property type="entry name" value="GRIP AND COILED-COIL DOMAIN-CONTAINING PROTEIN 1"/>
    <property type="match status" value="1"/>
</dbReference>
<evidence type="ECO:0000256" key="6">
    <source>
        <dbReference type="SAM" id="Coils"/>
    </source>
</evidence>
<name>F8NJ19_SERL9</name>
<evidence type="ECO:0000256" key="3">
    <source>
        <dbReference type="ARBA" id="ARBA00022490"/>
    </source>
</evidence>
<evidence type="ECO:0000256" key="5">
    <source>
        <dbReference type="ARBA" id="ARBA00023136"/>
    </source>
</evidence>
<evidence type="ECO:0000256" key="4">
    <source>
        <dbReference type="ARBA" id="ARBA00023054"/>
    </source>
</evidence>
<feature type="region of interest" description="Disordered" evidence="7">
    <location>
        <begin position="319"/>
        <end position="338"/>
    </location>
</feature>
<evidence type="ECO:0000259" key="8">
    <source>
        <dbReference type="PROSITE" id="PS50913"/>
    </source>
</evidence>
<evidence type="ECO:0000256" key="7">
    <source>
        <dbReference type="SAM" id="MobiDB-lite"/>
    </source>
</evidence>
<dbReference type="PANTHER" id="PTHR23157:SF25">
    <property type="entry name" value="GRIP AND COILED-COIL DOMAIN-CONTAINING PROTEIN 1"/>
    <property type="match status" value="1"/>
</dbReference>
<protein>
    <recommendedName>
        <fullName evidence="8">GRIP domain-containing protein</fullName>
    </recommendedName>
</protein>
<dbReference type="GO" id="GO:0005794">
    <property type="term" value="C:Golgi apparatus"/>
    <property type="evidence" value="ECO:0007669"/>
    <property type="project" value="TreeGrafter"/>
</dbReference>
<dbReference type="OrthoDB" id="5549158at2759"/>
<keyword evidence="4 6" id="KW-0175">Coiled coil</keyword>